<evidence type="ECO:0000313" key="3">
    <source>
        <dbReference type="Proteomes" id="UP000031258"/>
    </source>
</evidence>
<reference evidence="2 3" key="1">
    <citation type="submission" date="2014-11" db="EMBL/GenBank/DDBJ databases">
        <title>A Rickettsiales Symbiont of Amoebae With Ancient Features.</title>
        <authorList>
            <person name="Schulz F."/>
            <person name="Martijn J."/>
            <person name="Wascher F."/>
            <person name="Kostanjsek R."/>
            <person name="Ettema T.J."/>
            <person name="Horn M."/>
        </authorList>
    </citation>
    <scope>NUCLEOTIDE SEQUENCE [LARGE SCALE GENOMIC DNA]</scope>
    <source>
        <strain evidence="2 3">UWC36</strain>
    </source>
</reference>
<name>A0A0C1QFK7_9RICK</name>
<proteinExistence type="predicted"/>
<feature type="non-terminal residue" evidence="2">
    <location>
        <position position="1"/>
    </location>
</feature>
<sequence length="99" mass="11516">AEKICSCCNKKLSLKGYHPLVYRTLFGKISIKSPKFYQCSCKSNKQISFSPLSKILKERISPELNYLQTNYALNFFLINYILILIVFLISMVLFCYINT</sequence>
<dbReference type="Proteomes" id="UP000031258">
    <property type="component" value="Unassembled WGS sequence"/>
</dbReference>
<keyword evidence="1" id="KW-1133">Transmembrane helix</keyword>
<keyword evidence="1" id="KW-0472">Membrane</keyword>
<organism evidence="2 3">
    <name type="scientific">Candidatus Jidaibacter acanthamoebae</name>
    <dbReference type="NCBI Taxonomy" id="86105"/>
    <lineage>
        <taxon>Bacteria</taxon>
        <taxon>Pseudomonadati</taxon>
        <taxon>Pseudomonadota</taxon>
        <taxon>Alphaproteobacteria</taxon>
        <taxon>Rickettsiales</taxon>
        <taxon>Candidatus Midichloriaceae</taxon>
        <taxon>Candidatus Jidaibacter</taxon>
    </lineage>
</organism>
<dbReference type="EMBL" id="JSWE01000203">
    <property type="protein sequence ID" value="KIE04359.1"/>
    <property type="molecule type" value="Genomic_DNA"/>
</dbReference>
<keyword evidence="3" id="KW-1185">Reference proteome</keyword>
<dbReference type="AlphaFoldDB" id="A0A0C1QFK7"/>
<protein>
    <submittedName>
        <fullName evidence="2">Uncharacterized protein</fullName>
    </submittedName>
</protein>
<feature type="transmembrane region" description="Helical" evidence="1">
    <location>
        <begin position="71"/>
        <end position="97"/>
    </location>
</feature>
<comment type="caution">
    <text evidence="2">The sequence shown here is derived from an EMBL/GenBank/DDBJ whole genome shotgun (WGS) entry which is preliminary data.</text>
</comment>
<keyword evidence="1" id="KW-0812">Transmembrane</keyword>
<evidence type="ECO:0000313" key="2">
    <source>
        <dbReference type="EMBL" id="KIE04359.1"/>
    </source>
</evidence>
<gene>
    <name evidence="2" type="ORF">NF27_IK00050</name>
</gene>
<accession>A0A0C1QFK7</accession>
<evidence type="ECO:0000256" key="1">
    <source>
        <dbReference type="SAM" id="Phobius"/>
    </source>
</evidence>